<dbReference type="EMBL" id="JAACJN010000034">
    <property type="protein sequence ID" value="KAF5387224.1"/>
    <property type="molecule type" value="Genomic_DNA"/>
</dbReference>
<protein>
    <recommendedName>
        <fullName evidence="3">rRNA N-glycosylase</fullName>
        <ecNumber evidence="3">3.2.2.22</ecNumber>
    </recommendedName>
    <alternativeName>
        <fullName evidence="6">rRNA N-glycosidase</fullName>
    </alternativeName>
</protein>
<dbReference type="GO" id="GO:0006952">
    <property type="term" value="P:defense response"/>
    <property type="evidence" value="ECO:0007669"/>
    <property type="project" value="UniProtKB-KW"/>
</dbReference>
<gene>
    <name evidence="8" type="ORF">D9757_006832</name>
</gene>
<feature type="domain" description="DUF6598" evidence="7">
    <location>
        <begin position="274"/>
        <end position="512"/>
    </location>
</feature>
<dbReference type="InterPro" id="IPR016138">
    <property type="entry name" value="Ribosome_inactivat_prot_sub1"/>
</dbReference>
<comment type="catalytic activity">
    <reaction evidence="1">
        <text>Endohydrolysis of the N-glycosidic bond at one specific adenosine on the 28S rRNA.</text>
        <dbReference type="EC" id="3.2.2.22"/>
    </reaction>
</comment>
<dbReference type="PANTHER" id="PTHR33453:SF9">
    <property type="entry name" value="ALBUMIN B-32"/>
    <property type="match status" value="1"/>
</dbReference>
<keyword evidence="4" id="KW-0378">Hydrolase</keyword>
<dbReference type="Pfam" id="PF00161">
    <property type="entry name" value="RIP"/>
    <property type="match status" value="1"/>
</dbReference>
<accession>A0A8H5HPJ8</accession>
<dbReference type="OrthoDB" id="4927890at2759"/>
<dbReference type="InterPro" id="IPR036041">
    <property type="entry name" value="Ribosome-inact_prot_sf"/>
</dbReference>
<dbReference type="InterPro" id="IPR001574">
    <property type="entry name" value="Ribosome_inactivat_prot"/>
</dbReference>
<evidence type="ECO:0000259" key="7">
    <source>
        <dbReference type="Pfam" id="PF20241"/>
    </source>
</evidence>
<comment type="similarity">
    <text evidence="2">Belongs to the ribosome-inactivating protein family. Type 1 RIP subfamily.</text>
</comment>
<dbReference type="PANTHER" id="PTHR33453">
    <property type="match status" value="1"/>
</dbReference>
<keyword evidence="5" id="KW-0611">Plant defense</keyword>
<organism evidence="8 9">
    <name type="scientific">Collybiopsis confluens</name>
    <dbReference type="NCBI Taxonomy" id="2823264"/>
    <lineage>
        <taxon>Eukaryota</taxon>
        <taxon>Fungi</taxon>
        <taxon>Dikarya</taxon>
        <taxon>Basidiomycota</taxon>
        <taxon>Agaricomycotina</taxon>
        <taxon>Agaricomycetes</taxon>
        <taxon>Agaricomycetidae</taxon>
        <taxon>Agaricales</taxon>
        <taxon>Marasmiineae</taxon>
        <taxon>Omphalotaceae</taxon>
        <taxon>Collybiopsis</taxon>
    </lineage>
</organism>
<dbReference type="GO" id="GO:0030598">
    <property type="term" value="F:rRNA N-glycosylase activity"/>
    <property type="evidence" value="ECO:0007669"/>
    <property type="project" value="UniProtKB-EC"/>
</dbReference>
<name>A0A8H5HPJ8_9AGAR</name>
<dbReference type="Gene3D" id="3.40.420.10">
    <property type="entry name" value="Ricin (A subunit), domain 1"/>
    <property type="match status" value="1"/>
</dbReference>
<proteinExistence type="inferred from homology"/>
<comment type="caution">
    <text evidence="8">The sequence shown here is derived from an EMBL/GenBank/DDBJ whole genome shotgun (WGS) entry which is preliminary data.</text>
</comment>
<dbReference type="EC" id="3.2.2.22" evidence="3"/>
<evidence type="ECO:0000313" key="9">
    <source>
        <dbReference type="Proteomes" id="UP000518752"/>
    </source>
</evidence>
<dbReference type="Proteomes" id="UP000518752">
    <property type="component" value="Unassembled WGS sequence"/>
</dbReference>
<evidence type="ECO:0000256" key="4">
    <source>
        <dbReference type="ARBA" id="ARBA00022801"/>
    </source>
</evidence>
<sequence length="515" mass="57724">MVKFTAKFAVDDRKGEVAYDAFIKDLRRRLAVGDTIEGIPTLTPQVAPGGDLEFFDVDLSYSTKRVYLRFRIDNLSLVGYRPHNSTIWYELGQKDQSSPLINEPGTTTEMLGFGSSYDDLNAAGYTGYKGLQVVEPGASSIGDAINELTLNRDAQYRARGIIKLTFVISEATRFRDVSSLVCKSWSGGFNSVNLDTALVARVYSWARLSSAVQRAQHEGLQFEFDAQKTDLWTYEEAIPVLGIMHFTNTARSTRSKRYSTDIASTIPYAQGQPLLEIFHVRVNYYGDKNTREQLYGNITVTDSVGSADIWALDRNRYVTMEVGDIVLGGPSRPLSAADEFTIEMDIRNYTSGRDKSGEAKFKFNPLDCHTNSKYDVPTTRRISLYWGSVNLSYMAMSDGLYAKISVILIRGDKEAKANVYGDINASNGFGQTLLFRKPYDYYVVLKRQSPIPLSKAFVAVPTDKTLRVNADLYDNSDDRVQIAWGSVEFQPLYMRSESKRIVGASGVVEVRVTWM</sequence>
<keyword evidence="9" id="KW-1185">Reference proteome</keyword>
<dbReference type="Pfam" id="PF20241">
    <property type="entry name" value="DUF6598"/>
    <property type="match status" value="1"/>
</dbReference>
<reference evidence="8 9" key="1">
    <citation type="journal article" date="2020" name="ISME J.">
        <title>Uncovering the hidden diversity of litter-decomposition mechanisms in mushroom-forming fungi.</title>
        <authorList>
            <person name="Floudas D."/>
            <person name="Bentzer J."/>
            <person name="Ahren D."/>
            <person name="Johansson T."/>
            <person name="Persson P."/>
            <person name="Tunlid A."/>
        </authorList>
    </citation>
    <scope>NUCLEOTIDE SEQUENCE [LARGE SCALE GENOMIC DNA]</scope>
    <source>
        <strain evidence="8 9">CBS 406.79</strain>
    </source>
</reference>
<evidence type="ECO:0000256" key="5">
    <source>
        <dbReference type="ARBA" id="ARBA00022821"/>
    </source>
</evidence>
<evidence type="ECO:0000256" key="1">
    <source>
        <dbReference type="ARBA" id="ARBA00000237"/>
    </source>
</evidence>
<evidence type="ECO:0000256" key="6">
    <source>
        <dbReference type="ARBA" id="ARBA00030788"/>
    </source>
</evidence>
<dbReference type="SUPFAM" id="SSF56371">
    <property type="entry name" value="Ribosome inactivating proteins (RIP)"/>
    <property type="match status" value="1"/>
</dbReference>
<evidence type="ECO:0000256" key="2">
    <source>
        <dbReference type="ARBA" id="ARBA00008544"/>
    </source>
</evidence>
<dbReference type="AlphaFoldDB" id="A0A8H5HPJ8"/>
<dbReference type="PRINTS" id="PR00396">
    <property type="entry name" value="SHIGARICIN"/>
</dbReference>
<dbReference type="InterPro" id="IPR017989">
    <property type="entry name" value="Ribosome_inactivat_1/2"/>
</dbReference>
<dbReference type="InterPro" id="IPR046533">
    <property type="entry name" value="DUF6598"/>
</dbReference>
<evidence type="ECO:0000256" key="3">
    <source>
        <dbReference type="ARBA" id="ARBA00012001"/>
    </source>
</evidence>
<evidence type="ECO:0000313" key="8">
    <source>
        <dbReference type="EMBL" id="KAF5387224.1"/>
    </source>
</evidence>
<dbReference type="GO" id="GO:0017148">
    <property type="term" value="P:negative regulation of translation"/>
    <property type="evidence" value="ECO:0007669"/>
    <property type="project" value="InterPro"/>
</dbReference>